<feature type="domain" description="RING-type" evidence="7">
    <location>
        <begin position="98"/>
        <end position="138"/>
    </location>
</feature>
<dbReference type="GO" id="GO:0005654">
    <property type="term" value="C:nucleoplasm"/>
    <property type="evidence" value="ECO:0007669"/>
    <property type="project" value="TreeGrafter"/>
</dbReference>
<dbReference type="SUPFAM" id="SSF57850">
    <property type="entry name" value="RING/U-box"/>
    <property type="match status" value="1"/>
</dbReference>
<evidence type="ECO:0000256" key="1">
    <source>
        <dbReference type="ARBA" id="ARBA00022723"/>
    </source>
</evidence>
<dbReference type="InterPro" id="IPR047153">
    <property type="entry name" value="TRIM45/56/19-like"/>
</dbReference>
<organism evidence="9 10">
    <name type="scientific">Chiloscyllium punctatum</name>
    <name type="common">Brownbanded bambooshark</name>
    <name type="synonym">Hemiscyllium punctatum</name>
    <dbReference type="NCBI Taxonomy" id="137246"/>
    <lineage>
        <taxon>Eukaryota</taxon>
        <taxon>Metazoa</taxon>
        <taxon>Chordata</taxon>
        <taxon>Craniata</taxon>
        <taxon>Vertebrata</taxon>
        <taxon>Chondrichthyes</taxon>
        <taxon>Elasmobranchii</taxon>
        <taxon>Galeomorphii</taxon>
        <taxon>Galeoidea</taxon>
        <taxon>Orectolobiformes</taxon>
        <taxon>Hemiscylliidae</taxon>
        <taxon>Chiloscyllium</taxon>
    </lineage>
</organism>
<dbReference type="SUPFAM" id="SSF57845">
    <property type="entry name" value="B-box zinc-binding domain"/>
    <property type="match status" value="1"/>
</dbReference>
<dbReference type="SMART" id="SM00336">
    <property type="entry name" value="BBOX"/>
    <property type="match status" value="2"/>
</dbReference>
<feature type="region of interest" description="Disordered" evidence="6">
    <location>
        <begin position="13"/>
        <end position="74"/>
    </location>
</feature>
<feature type="compositionally biased region" description="Basic and acidic residues" evidence="6">
    <location>
        <begin position="43"/>
        <end position="64"/>
    </location>
</feature>
<dbReference type="Pfam" id="PF12126">
    <property type="entry name" value="PML_CC"/>
    <property type="match status" value="1"/>
</dbReference>
<gene>
    <name evidence="9" type="ORF">chiPu_0013421</name>
</gene>
<proteinExistence type="predicted"/>
<evidence type="ECO:0000313" key="9">
    <source>
        <dbReference type="EMBL" id="GCC34944.1"/>
    </source>
</evidence>
<dbReference type="GO" id="GO:0003676">
    <property type="term" value="F:nucleic acid binding"/>
    <property type="evidence" value="ECO:0007669"/>
    <property type="project" value="InterPro"/>
</dbReference>
<reference evidence="9 10" key="1">
    <citation type="journal article" date="2018" name="Nat. Ecol. Evol.">
        <title>Shark genomes provide insights into elasmobranch evolution and the origin of vertebrates.</title>
        <authorList>
            <person name="Hara Y"/>
            <person name="Yamaguchi K"/>
            <person name="Onimaru K"/>
            <person name="Kadota M"/>
            <person name="Koyanagi M"/>
            <person name="Keeley SD"/>
            <person name="Tatsumi K"/>
            <person name="Tanaka K"/>
            <person name="Motone F"/>
            <person name="Kageyama Y"/>
            <person name="Nozu R"/>
            <person name="Adachi N"/>
            <person name="Nishimura O"/>
            <person name="Nakagawa R"/>
            <person name="Tanegashima C"/>
            <person name="Kiyatake I"/>
            <person name="Matsumoto R"/>
            <person name="Murakumo K"/>
            <person name="Nishida K"/>
            <person name="Terakita A"/>
            <person name="Kuratani S"/>
            <person name="Sato K"/>
            <person name="Hyodo S Kuraku.S."/>
        </authorList>
    </citation>
    <scope>NUCLEOTIDE SEQUENCE [LARGE SCALE GENOMIC DNA]</scope>
</reference>
<dbReference type="InterPro" id="IPR027370">
    <property type="entry name" value="Znf-RING_euk"/>
</dbReference>
<dbReference type="PANTHER" id="PTHR25462:SF302">
    <property type="entry name" value="PROTEIN PML"/>
    <property type="match status" value="1"/>
</dbReference>
<keyword evidence="3" id="KW-0862">Zinc</keyword>
<dbReference type="Pfam" id="PF13445">
    <property type="entry name" value="zf-RING_UBOX"/>
    <property type="match status" value="1"/>
</dbReference>
<accession>A0A401SX26</accession>
<feature type="region of interest" description="Disordered" evidence="6">
    <location>
        <begin position="546"/>
        <end position="609"/>
    </location>
</feature>
<comment type="caution">
    <text evidence="9">The sequence shown here is derived from an EMBL/GenBank/DDBJ whole genome shotgun (WGS) entry which is preliminary data.</text>
</comment>
<feature type="compositionally biased region" description="Basic and acidic residues" evidence="6">
    <location>
        <begin position="583"/>
        <end position="595"/>
    </location>
</feature>
<dbReference type="GO" id="GO:0008630">
    <property type="term" value="P:intrinsic apoptotic signaling pathway in response to DNA damage"/>
    <property type="evidence" value="ECO:0007669"/>
    <property type="project" value="TreeGrafter"/>
</dbReference>
<keyword evidence="10" id="KW-1185">Reference proteome</keyword>
<dbReference type="InterPro" id="IPR021978">
    <property type="entry name" value="PML-like_CC"/>
</dbReference>
<evidence type="ECO:0000256" key="4">
    <source>
        <dbReference type="PROSITE-ProRule" id="PRU00024"/>
    </source>
</evidence>
<evidence type="ECO:0000259" key="8">
    <source>
        <dbReference type="PROSITE" id="PS50119"/>
    </source>
</evidence>
<protein>
    <recommendedName>
        <fullName evidence="11">RING-type domain-containing protein</fullName>
    </recommendedName>
</protein>
<keyword evidence="5" id="KW-0175">Coiled coil</keyword>
<dbReference type="GO" id="GO:0044790">
    <property type="term" value="P:suppression of viral release by host"/>
    <property type="evidence" value="ECO:0007669"/>
    <property type="project" value="TreeGrafter"/>
</dbReference>
<dbReference type="SUPFAM" id="SSF53098">
    <property type="entry name" value="Ribonuclease H-like"/>
    <property type="match status" value="1"/>
</dbReference>
<feature type="compositionally biased region" description="Basic and acidic residues" evidence="6">
    <location>
        <begin position="13"/>
        <end position="26"/>
    </location>
</feature>
<keyword evidence="1" id="KW-0479">Metal-binding</keyword>
<evidence type="ECO:0000256" key="3">
    <source>
        <dbReference type="ARBA" id="ARBA00022833"/>
    </source>
</evidence>
<dbReference type="SMART" id="SM00184">
    <property type="entry name" value="RING"/>
    <property type="match status" value="1"/>
</dbReference>
<dbReference type="GO" id="GO:0045087">
    <property type="term" value="P:innate immune response"/>
    <property type="evidence" value="ECO:0007669"/>
    <property type="project" value="TreeGrafter"/>
</dbReference>
<evidence type="ECO:0008006" key="11">
    <source>
        <dbReference type="Google" id="ProtNLM"/>
    </source>
</evidence>
<dbReference type="InterPro" id="IPR001841">
    <property type="entry name" value="Znf_RING"/>
</dbReference>
<dbReference type="CDD" id="cd16579">
    <property type="entry name" value="RING-HC_PML_C-V"/>
    <property type="match status" value="1"/>
</dbReference>
<dbReference type="InterPro" id="IPR057617">
    <property type="entry name" value="PML_C"/>
</dbReference>
<feature type="domain" description="B box-type" evidence="8">
    <location>
        <begin position="238"/>
        <end position="281"/>
    </location>
</feature>
<dbReference type="OrthoDB" id="10250935at2759"/>
<dbReference type="STRING" id="137246.A0A401SX26"/>
<dbReference type="Gene3D" id="3.30.40.10">
    <property type="entry name" value="Zinc/RING finger domain, C3HC4 (zinc finger)"/>
    <property type="match status" value="1"/>
</dbReference>
<dbReference type="Pfam" id="PF25244">
    <property type="entry name" value="PML_C"/>
    <property type="match status" value="1"/>
</dbReference>
<evidence type="ECO:0000259" key="7">
    <source>
        <dbReference type="PROSITE" id="PS50089"/>
    </source>
</evidence>
<dbReference type="InterPro" id="IPR000315">
    <property type="entry name" value="Znf_B-box"/>
</dbReference>
<name>A0A401SX26_CHIPU</name>
<dbReference type="PROSITE" id="PS00518">
    <property type="entry name" value="ZF_RING_1"/>
    <property type="match status" value="1"/>
</dbReference>
<dbReference type="InterPro" id="IPR036397">
    <property type="entry name" value="RNaseH_sf"/>
</dbReference>
<dbReference type="Proteomes" id="UP000287033">
    <property type="component" value="Unassembled WGS sequence"/>
</dbReference>
<evidence type="ECO:0000313" key="10">
    <source>
        <dbReference type="Proteomes" id="UP000287033"/>
    </source>
</evidence>
<dbReference type="Gene3D" id="3.30.160.60">
    <property type="entry name" value="Classic Zinc Finger"/>
    <property type="match status" value="1"/>
</dbReference>
<dbReference type="EMBL" id="BEZZ01000647">
    <property type="protein sequence ID" value="GCC34944.1"/>
    <property type="molecule type" value="Genomic_DNA"/>
</dbReference>
<dbReference type="InterPro" id="IPR013083">
    <property type="entry name" value="Znf_RING/FYVE/PHD"/>
</dbReference>
<evidence type="ECO:0000256" key="6">
    <source>
        <dbReference type="SAM" id="MobiDB-lite"/>
    </source>
</evidence>
<evidence type="ECO:0000256" key="2">
    <source>
        <dbReference type="ARBA" id="ARBA00022771"/>
    </source>
</evidence>
<feature type="coiled-coil region" evidence="5">
    <location>
        <begin position="282"/>
        <end position="352"/>
    </location>
</feature>
<sequence>MEELLYEAQKVYVKREDKKEKQKDKMMVAAGEEITKRRMGSGDNRKGGGGHERQRLDTRERRQQDAGSEGTSHGLAVLKNHVMETTPTSSLVSEEFECGVCSKQLDRPKLLPCLHSICQECLQSEKADPVAATCPVCSAPMEEDVTKARDNTFAADLLSKLQLQKRIRMGLDIWCSLCQACKDDRPATSLCFECDRFLCLRCCHSHQLLTERYGHLVKTLDDLKALGCEEFVTFARKGKQTTCPDHKEQNVRFFCKTCSMSICCNCLLLYHISPEHCYHDIKQEVILKKEELKQMVEAIQENHNKFTEAHTQLKCLQESLDIMKNNTEALIRQKASATIQEINRQGDALLEELESECSSVVRGLTNSLNKTEQIIKRLGAGKVQAGNLLKFGSSEEMMIMYNTIKSALTAIVVETLEDIRKEDTWMEFVECTSEAENLLGTLITKKEPSERADDSEVEDVLLDSFSSHDQDRSSTEESPANLIRPANFLIHPGAEGILRATASSTDEFEFENVMSPNSCSQGAHPGQSDSMDFLRLPFTRTVGQLEGAGEEEERSEQTLIPGPGCSASVNDVCPSGRSFPSKFMEKHQKVPDKQQGKQLWSPKDGKVPSAKKQCLHSEHNYSVKFASDSQPELLVQSNVEWTMLKTSPEVDKDPWRLPAEKRIKLSSENSEYNRDPNEDTFSHLSEVQKEASAASETIMSPPHCLGPNLLNQSIGDRCRDNAAQIHLSQEMGGSPLVFFQVQTTGMGSGDIIQLSAVSGEKTFNKYILPSESVSAGAADVTGIQVMDGILYLREEPQTTCSIQDAMTAFLQFLQSQGRPLLAGHNIWIRDCQIIYKAWEDLFMKDQFARCVTGFLDTLWLARYLVPRSKVKNYKLKNLVAACVRELFISKGPLSNVRAMQGLYSVLNPTPGPIQKSQFTLSQLECRISLQPLFDQQMISRLVADNLAFEGISLHVLQLTHTNNPQSGLHDLLHACVNLGLSNLLPVVNKIRLYLEHQKGKRRFYRSLMRSVKVENE</sequence>
<dbReference type="OMA" id="GHNIWIR"/>
<dbReference type="AlphaFoldDB" id="A0A401SX26"/>
<dbReference type="PROSITE" id="PS50119">
    <property type="entry name" value="ZF_BBOX"/>
    <property type="match status" value="1"/>
</dbReference>
<evidence type="ECO:0000256" key="5">
    <source>
        <dbReference type="SAM" id="Coils"/>
    </source>
</evidence>
<dbReference type="InterPro" id="IPR012337">
    <property type="entry name" value="RNaseH-like_sf"/>
</dbReference>
<keyword evidence="2 4" id="KW-0863">Zinc-finger</keyword>
<dbReference type="Gene3D" id="3.30.420.10">
    <property type="entry name" value="Ribonuclease H-like superfamily/Ribonuclease H"/>
    <property type="match status" value="1"/>
</dbReference>
<dbReference type="InterPro" id="IPR017907">
    <property type="entry name" value="Znf_RING_CS"/>
</dbReference>
<dbReference type="PANTHER" id="PTHR25462">
    <property type="entry name" value="BONUS, ISOFORM C-RELATED"/>
    <property type="match status" value="1"/>
</dbReference>
<dbReference type="PROSITE" id="PS50089">
    <property type="entry name" value="ZF_RING_2"/>
    <property type="match status" value="1"/>
</dbReference>
<dbReference type="GO" id="GO:0008270">
    <property type="term" value="F:zinc ion binding"/>
    <property type="evidence" value="ECO:0007669"/>
    <property type="project" value="UniProtKB-KW"/>
</dbReference>